<name>F4RBG6_MELLP</name>
<reference evidence="3" key="1">
    <citation type="journal article" date="2011" name="Proc. Natl. Acad. Sci. U.S.A.">
        <title>Obligate biotrophy features unraveled by the genomic analysis of rust fungi.</title>
        <authorList>
            <person name="Duplessis S."/>
            <person name="Cuomo C.A."/>
            <person name="Lin Y.-C."/>
            <person name="Aerts A."/>
            <person name="Tisserant E."/>
            <person name="Veneault-Fourrey C."/>
            <person name="Joly D.L."/>
            <person name="Hacquard S."/>
            <person name="Amselem J."/>
            <person name="Cantarel B.L."/>
            <person name="Chiu R."/>
            <person name="Coutinho P.M."/>
            <person name="Feau N."/>
            <person name="Field M."/>
            <person name="Frey P."/>
            <person name="Gelhaye E."/>
            <person name="Goldberg J."/>
            <person name="Grabherr M.G."/>
            <person name="Kodira C.D."/>
            <person name="Kohler A."/>
            <person name="Kuees U."/>
            <person name="Lindquist E.A."/>
            <person name="Lucas S.M."/>
            <person name="Mago R."/>
            <person name="Mauceli E."/>
            <person name="Morin E."/>
            <person name="Murat C."/>
            <person name="Pangilinan J.L."/>
            <person name="Park R."/>
            <person name="Pearson M."/>
            <person name="Quesneville H."/>
            <person name="Rouhier N."/>
            <person name="Sakthikumar S."/>
            <person name="Salamov A.A."/>
            <person name="Schmutz J."/>
            <person name="Selles B."/>
            <person name="Shapiro H."/>
            <person name="Tanguay P."/>
            <person name="Tuskan G.A."/>
            <person name="Henrissat B."/>
            <person name="Van de Peer Y."/>
            <person name="Rouze P."/>
            <person name="Ellis J.G."/>
            <person name="Dodds P.N."/>
            <person name="Schein J.E."/>
            <person name="Zhong S."/>
            <person name="Hamelin R.C."/>
            <person name="Grigoriev I.V."/>
            <person name="Szabo L.J."/>
            <person name="Martin F."/>
        </authorList>
    </citation>
    <scope>NUCLEOTIDE SEQUENCE [LARGE SCALE GENOMIC DNA]</scope>
    <source>
        <strain evidence="3">98AG31 / pathotype 3-4-7</strain>
    </source>
</reference>
<keyword evidence="3" id="KW-1185">Reference proteome</keyword>
<feature type="transmembrane region" description="Helical" evidence="1">
    <location>
        <begin position="42"/>
        <end position="59"/>
    </location>
</feature>
<dbReference type="EMBL" id="GL883095">
    <property type="protein sequence ID" value="EGG10364.1"/>
    <property type="molecule type" value="Genomic_DNA"/>
</dbReference>
<evidence type="ECO:0000256" key="1">
    <source>
        <dbReference type="SAM" id="Phobius"/>
    </source>
</evidence>
<dbReference type="AlphaFoldDB" id="F4RBG6"/>
<dbReference type="OrthoDB" id="10608719at2759"/>
<dbReference type="RefSeq" id="XP_007406665.1">
    <property type="nucleotide sequence ID" value="XM_007406603.1"/>
</dbReference>
<keyword evidence="1" id="KW-1133">Transmembrane helix</keyword>
<feature type="transmembrane region" description="Helical" evidence="1">
    <location>
        <begin position="12"/>
        <end position="30"/>
    </location>
</feature>
<accession>F4RBG6</accession>
<feature type="transmembrane region" description="Helical" evidence="1">
    <location>
        <begin position="71"/>
        <end position="91"/>
    </location>
</feature>
<keyword evidence="1" id="KW-0472">Membrane</keyword>
<dbReference type="HOGENOM" id="CLU_1115951_0_0_1"/>
<proteinExistence type="predicted"/>
<keyword evidence="1" id="KW-0812">Transmembrane</keyword>
<organism evidence="3">
    <name type="scientific">Melampsora larici-populina (strain 98AG31 / pathotype 3-4-7)</name>
    <name type="common">Poplar leaf rust fungus</name>
    <dbReference type="NCBI Taxonomy" id="747676"/>
    <lineage>
        <taxon>Eukaryota</taxon>
        <taxon>Fungi</taxon>
        <taxon>Dikarya</taxon>
        <taxon>Basidiomycota</taxon>
        <taxon>Pucciniomycotina</taxon>
        <taxon>Pucciniomycetes</taxon>
        <taxon>Pucciniales</taxon>
        <taxon>Melampsoraceae</taxon>
        <taxon>Melampsora</taxon>
    </lineage>
</organism>
<dbReference type="VEuPathDB" id="FungiDB:MELLADRAFT_60511"/>
<protein>
    <submittedName>
        <fullName evidence="2">Uncharacterized protein</fullName>
    </submittedName>
</protein>
<evidence type="ECO:0000313" key="3">
    <source>
        <dbReference type="Proteomes" id="UP000001072"/>
    </source>
</evidence>
<evidence type="ECO:0000313" key="2">
    <source>
        <dbReference type="EMBL" id="EGG10364.1"/>
    </source>
</evidence>
<dbReference type="InParanoid" id="F4RBG6"/>
<dbReference type="KEGG" id="mlr:MELLADRAFT_60511"/>
<gene>
    <name evidence="2" type="ORF">MELLADRAFT_60511</name>
</gene>
<dbReference type="GeneID" id="18929555"/>
<dbReference type="Proteomes" id="UP000001072">
    <property type="component" value="Unassembled WGS sequence"/>
</dbReference>
<sequence>MLSLSKINNLVNYALYYANVINAIIALFGVDATVTFNYRLSPQFWCLLVTIVFLALRFQQETVINISKYRILGLVSLSCFGTISPSVPQMITGCCWVGQKLGLVSSSAPEARPEIDDLPECSETQPLALSLNKVLYGSMGTTPLTPCEVILECDPEETIGFIPFDDEVDIEIVMNRWIILLGARSPERVTQKIPNEAPPLGSSSLRTTSPWVYSSQWPYSPLSLQILFSCSMNLCAGKKISPTIKISPV</sequence>